<dbReference type="EMBL" id="AP024484">
    <property type="protein sequence ID" value="BCS86592.1"/>
    <property type="molecule type" value="Genomic_DNA"/>
</dbReference>
<evidence type="ECO:0000313" key="1">
    <source>
        <dbReference type="EMBL" id="BCS86592.1"/>
    </source>
</evidence>
<reference evidence="1 2" key="1">
    <citation type="journal article" date="2022" name="Int. J. Syst. Evol. Microbiol.">
        <title>Prevotella herbatica sp. nov., a plant polysaccharide-decomposing anaerobic bacterium isolated from a methanogenic reactor.</title>
        <authorList>
            <person name="Uek A."/>
            <person name="Tonouchi A."/>
            <person name="Kaku N."/>
            <person name="Ueki K."/>
        </authorList>
    </citation>
    <scope>NUCLEOTIDE SEQUENCE [LARGE SCALE GENOMIC DNA]</scope>
    <source>
        <strain evidence="1 2">WR041</strain>
    </source>
</reference>
<name>A0ABM7P1F4_9BACT</name>
<evidence type="ECO:0000313" key="2">
    <source>
        <dbReference type="Proteomes" id="UP001319045"/>
    </source>
</evidence>
<accession>A0ABM7P1F4</accession>
<keyword evidence="2" id="KW-1185">Reference proteome</keyword>
<dbReference type="RefSeq" id="WP_207154166.1">
    <property type="nucleotide sequence ID" value="NZ_AP024484.1"/>
</dbReference>
<gene>
    <name evidence="1" type="ORF">prwr041_24850</name>
</gene>
<proteinExistence type="predicted"/>
<dbReference type="Proteomes" id="UP001319045">
    <property type="component" value="Chromosome"/>
</dbReference>
<sequence>MEIINYTEINCNNVDFRKLGLVKQICKAIKDYFWNNRKEKDSSEMIIGDPCFFLIKVFEMYHTEWQERIGEDRLIGFRVKKAEGQNTLCFHIVLENIELKDSAISYSKLSKKLRVEADVKAACRTAIDKLKSKFKIKHCNGRCPVSTLELTLDNSVVHHYDKPMNKIIDEWVELNGGYQKVYKHVNPAIGGGTITSFIDNKMIEDFIDYHNAHTHMIVLHKQGHNMIHNKNQCLTKAEEERVKLYNKLC</sequence>
<protein>
    <recommendedName>
        <fullName evidence="3">DUF3223 domain-containing protein</fullName>
    </recommendedName>
</protein>
<organism evidence="1 2">
    <name type="scientific">Prevotella herbatica</name>
    <dbReference type="NCBI Taxonomy" id="2801997"/>
    <lineage>
        <taxon>Bacteria</taxon>
        <taxon>Pseudomonadati</taxon>
        <taxon>Bacteroidota</taxon>
        <taxon>Bacteroidia</taxon>
        <taxon>Bacteroidales</taxon>
        <taxon>Prevotellaceae</taxon>
        <taxon>Prevotella</taxon>
    </lineage>
</organism>
<evidence type="ECO:0008006" key="3">
    <source>
        <dbReference type="Google" id="ProtNLM"/>
    </source>
</evidence>